<evidence type="ECO:0000256" key="11">
    <source>
        <dbReference type="SAM" id="MobiDB-lite"/>
    </source>
</evidence>
<name>A0A9D1Q172_9FIRM</name>
<dbReference type="PROSITE" id="PS01327">
    <property type="entry name" value="MSCL"/>
    <property type="match status" value="1"/>
</dbReference>
<evidence type="ECO:0000256" key="4">
    <source>
        <dbReference type="ARBA" id="ARBA00022475"/>
    </source>
</evidence>
<accession>A0A9D1Q172</accession>
<feature type="transmembrane region" description="Helical" evidence="10">
    <location>
        <begin position="85"/>
        <end position="107"/>
    </location>
</feature>
<keyword evidence="9 10" id="KW-0407">Ion channel</keyword>
<evidence type="ECO:0000256" key="3">
    <source>
        <dbReference type="ARBA" id="ARBA00022448"/>
    </source>
</evidence>
<dbReference type="PRINTS" id="PR01264">
    <property type="entry name" value="MECHCHANNEL"/>
</dbReference>
<keyword evidence="7 10" id="KW-0406">Ion transport</keyword>
<sequence>MKKLFADFKKFISKGNVIDLAVGMIIGAAFTAIVNALVNYILKPLIAAIPGTGELGALQIVLRDATLDDAGNVLTDAVILDFGEVISAIISFFLTAIILFIIVKLIVTFREKQEKAREALKKAHEDKLRAEGKLPPEEPQPEAVPEEAKPTTEELLAQIRDLLAAQRKTVTAETPVETETKE</sequence>
<dbReference type="SUPFAM" id="SSF81330">
    <property type="entry name" value="Gated mechanosensitive channel"/>
    <property type="match status" value="1"/>
</dbReference>
<keyword evidence="8 10" id="KW-0472">Membrane</keyword>
<feature type="transmembrane region" description="Helical" evidence="10">
    <location>
        <begin position="20"/>
        <end position="42"/>
    </location>
</feature>
<reference evidence="12" key="1">
    <citation type="journal article" date="2021" name="PeerJ">
        <title>Extensive microbial diversity within the chicken gut microbiome revealed by metagenomics and culture.</title>
        <authorList>
            <person name="Gilroy R."/>
            <person name="Ravi A."/>
            <person name="Getino M."/>
            <person name="Pursley I."/>
            <person name="Horton D.L."/>
            <person name="Alikhan N.F."/>
            <person name="Baker D."/>
            <person name="Gharbi K."/>
            <person name="Hall N."/>
            <person name="Watson M."/>
            <person name="Adriaenssens E.M."/>
            <person name="Foster-Nyarko E."/>
            <person name="Jarju S."/>
            <person name="Secka A."/>
            <person name="Antonio M."/>
            <person name="Oren A."/>
            <person name="Chaudhuri R.R."/>
            <person name="La Ragione R."/>
            <person name="Hildebrand F."/>
            <person name="Pallen M.J."/>
        </authorList>
    </citation>
    <scope>NUCLEOTIDE SEQUENCE</scope>
    <source>
        <strain evidence="12">12435</strain>
    </source>
</reference>
<dbReference type="AlphaFoldDB" id="A0A9D1Q172"/>
<evidence type="ECO:0000256" key="5">
    <source>
        <dbReference type="ARBA" id="ARBA00022692"/>
    </source>
</evidence>
<proteinExistence type="inferred from homology"/>
<feature type="compositionally biased region" description="Basic and acidic residues" evidence="11">
    <location>
        <begin position="120"/>
        <end position="136"/>
    </location>
</feature>
<dbReference type="PANTHER" id="PTHR30266">
    <property type="entry name" value="MECHANOSENSITIVE CHANNEL MSCL"/>
    <property type="match status" value="1"/>
</dbReference>
<organism evidence="12 13">
    <name type="scientific">Candidatus Protoclostridium stercorigallinarum</name>
    <dbReference type="NCBI Taxonomy" id="2838741"/>
    <lineage>
        <taxon>Bacteria</taxon>
        <taxon>Bacillati</taxon>
        <taxon>Bacillota</taxon>
        <taxon>Clostridia</taxon>
        <taxon>Candidatus Protoclostridium</taxon>
    </lineage>
</organism>
<dbReference type="InterPro" id="IPR019823">
    <property type="entry name" value="Mechanosensitive_channel_CS"/>
</dbReference>
<reference evidence="12" key="2">
    <citation type="submission" date="2021-04" db="EMBL/GenBank/DDBJ databases">
        <authorList>
            <person name="Gilroy R."/>
        </authorList>
    </citation>
    <scope>NUCLEOTIDE SEQUENCE</scope>
    <source>
        <strain evidence="12">12435</strain>
    </source>
</reference>
<comment type="function">
    <text evidence="10">Channel that opens in response to stretch forces in the membrane lipid bilayer. May participate in the regulation of osmotic pressure changes within the cell.</text>
</comment>
<dbReference type="GO" id="GO:0005886">
    <property type="term" value="C:plasma membrane"/>
    <property type="evidence" value="ECO:0007669"/>
    <property type="project" value="UniProtKB-SubCell"/>
</dbReference>
<dbReference type="Proteomes" id="UP000823990">
    <property type="component" value="Unassembled WGS sequence"/>
</dbReference>
<feature type="region of interest" description="Disordered" evidence="11">
    <location>
        <begin position="120"/>
        <end position="151"/>
    </location>
</feature>
<dbReference type="InterPro" id="IPR036019">
    <property type="entry name" value="MscL_channel"/>
</dbReference>
<evidence type="ECO:0000313" key="13">
    <source>
        <dbReference type="Proteomes" id="UP000823990"/>
    </source>
</evidence>
<comment type="subcellular location">
    <subcellularLocation>
        <location evidence="1 10">Cell membrane</location>
        <topology evidence="1 10">Multi-pass membrane protein</topology>
    </subcellularLocation>
</comment>
<evidence type="ECO:0000256" key="7">
    <source>
        <dbReference type="ARBA" id="ARBA00023065"/>
    </source>
</evidence>
<protein>
    <recommendedName>
        <fullName evidence="10">Large-conductance mechanosensitive channel</fullName>
    </recommendedName>
</protein>
<evidence type="ECO:0000256" key="2">
    <source>
        <dbReference type="ARBA" id="ARBA00007254"/>
    </source>
</evidence>
<dbReference type="PANTHER" id="PTHR30266:SF2">
    <property type="entry name" value="LARGE-CONDUCTANCE MECHANOSENSITIVE CHANNEL"/>
    <property type="match status" value="1"/>
</dbReference>
<gene>
    <name evidence="10 12" type="primary">mscL</name>
    <name evidence="12" type="ORF">H9892_03735</name>
</gene>
<dbReference type="InterPro" id="IPR037673">
    <property type="entry name" value="MSC/AndL"/>
</dbReference>
<keyword evidence="6 10" id="KW-1133">Transmembrane helix</keyword>
<dbReference type="InterPro" id="IPR001185">
    <property type="entry name" value="MS_channel"/>
</dbReference>
<evidence type="ECO:0000256" key="10">
    <source>
        <dbReference type="HAMAP-Rule" id="MF_00115"/>
    </source>
</evidence>
<comment type="subunit">
    <text evidence="10">Homopentamer.</text>
</comment>
<evidence type="ECO:0000256" key="6">
    <source>
        <dbReference type="ARBA" id="ARBA00022989"/>
    </source>
</evidence>
<dbReference type="Pfam" id="PF01741">
    <property type="entry name" value="MscL"/>
    <property type="match status" value="1"/>
</dbReference>
<dbReference type="GO" id="GO:0008381">
    <property type="term" value="F:mechanosensitive monoatomic ion channel activity"/>
    <property type="evidence" value="ECO:0007669"/>
    <property type="project" value="UniProtKB-UniRule"/>
</dbReference>
<keyword evidence="4 10" id="KW-1003">Cell membrane</keyword>
<comment type="caution">
    <text evidence="12">The sequence shown here is derived from an EMBL/GenBank/DDBJ whole genome shotgun (WGS) entry which is preliminary data.</text>
</comment>
<comment type="similarity">
    <text evidence="2 10">Belongs to the MscL family.</text>
</comment>
<dbReference type="EMBL" id="DXHS01000065">
    <property type="protein sequence ID" value="HIW02429.1"/>
    <property type="molecule type" value="Genomic_DNA"/>
</dbReference>
<evidence type="ECO:0000256" key="8">
    <source>
        <dbReference type="ARBA" id="ARBA00023136"/>
    </source>
</evidence>
<dbReference type="NCBIfam" id="TIGR00220">
    <property type="entry name" value="mscL"/>
    <property type="match status" value="1"/>
</dbReference>
<dbReference type="HAMAP" id="MF_00115">
    <property type="entry name" value="MscL"/>
    <property type="match status" value="1"/>
</dbReference>
<keyword evidence="3 10" id="KW-0813">Transport</keyword>
<evidence type="ECO:0000256" key="1">
    <source>
        <dbReference type="ARBA" id="ARBA00004651"/>
    </source>
</evidence>
<evidence type="ECO:0000256" key="9">
    <source>
        <dbReference type="ARBA" id="ARBA00023303"/>
    </source>
</evidence>
<keyword evidence="5 10" id="KW-0812">Transmembrane</keyword>
<dbReference type="Gene3D" id="1.10.1200.120">
    <property type="entry name" value="Large-conductance mechanosensitive channel, MscL, domain 1"/>
    <property type="match status" value="1"/>
</dbReference>
<evidence type="ECO:0000313" key="12">
    <source>
        <dbReference type="EMBL" id="HIW02429.1"/>
    </source>
</evidence>